<dbReference type="SUPFAM" id="SSF53633">
    <property type="entry name" value="Carbamate kinase-like"/>
    <property type="match status" value="1"/>
</dbReference>
<dbReference type="OrthoDB" id="2964738at2759"/>
<dbReference type="GO" id="GO:0009089">
    <property type="term" value="P:lysine biosynthetic process via diaminopimelate"/>
    <property type="evidence" value="ECO:0007669"/>
    <property type="project" value="TreeGrafter"/>
</dbReference>
<evidence type="ECO:0000313" key="9">
    <source>
        <dbReference type="Proteomes" id="UP000284842"/>
    </source>
</evidence>
<protein>
    <recommendedName>
        <fullName evidence="2">aspartate kinase</fullName>
        <ecNumber evidence="2">2.7.2.4</ecNumber>
    </recommendedName>
</protein>
<dbReference type="Proteomes" id="UP000284842">
    <property type="component" value="Unassembled WGS sequence"/>
</dbReference>
<dbReference type="InterPro" id="IPR045865">
    <property type="entry name" value="ACT-like_dom_sf"/>
</dbReference>
<reference evidence="8 9" key="1">
    <citation type="journal article" date="2018" name="Evol. Lett.">
        <title>Horizontal gene cluster transfer increased hallucinogenic mushroom diversity.</title>
        <authorList>
            <person name="Reynolds H.T."/>
            <person name="Vijayakumar V."/>
            <person name="Gluck-Thaler E."/>
            <person name="Korotkin H.B."/>
            <person name="Matheny P.B."/>
            <person name="Slot J.C."/>
        </authorList>
    </citation>
    <scope>NUCLEOTIDE SEQUENCE [LARGE SCALE GENOMIC DNA]</scope>
    <source>
        <strain evidence="8 9">2629</strain>
    </source>
</reference>
<organism evidence="8 9">
    <name type="scientific">Panaeolus cyanescens</name>
    <dbReference type="NCBI Taxonomy" id="181874"/>
    <lineage>
        <taxon>Eukaryota</taxon>
        <taxon>Fungi</taxon>
        <taxon>Dikarya</taxon>
        <taxon>Basidiomycota</taxon>
        <taxon>Agaricomycotina</taxon>
        <taxon>Agaricomycetes</taxon>
        <taxon>Agaricomycetidae</taxon>
        <taxon>Agaricales</taxon>
        <taxon>Agaricineae</taxon>
        <taxon>Galeropsidaceae</taxon>
        <taxon>Panaeolus</taxon>
    </lineage>
</organism>
<dbReference type="Pfam" id="PF22468">
    <property type="entry name" value="ACT_9"/>
    <property type="match status" value="1"/>
</dbReference>
<gene>
    <name evidence="8" type="ORF">CVT24_002930</name>
</gene>
<evidence type="ECO:0000313" key="8">
    <source>
        <dbReference type="EMBL" id="PPQ68021.1"/>
    </source>
</evidence>
<name>A0A409VP17_9AGAR</name>
<dbReference type="EC" id="2.7.2.4" evidence="2"/>
<dbReference type="GO" id="GO:0005524">
    <property type="term" value="F:ATP binding"/>
    <property type="evidence" value="ECO:0007669"/>
    <property type="project" value="UniProtKB-KW"/>
</dbReference>
<evidence type="ECO:0000256" key="5">
    <source>
        <dbReference type="ARBA" id="ARBA00022840"/>
    </source>
</evidence>
<dbReference type="InParanoid" id="A0A409VP17"/>
<dbReference type="PANTHER" id="PTHR21499:SF59">
    <property type="entry name" value="ASPARTOKINASE"/>
    <property type="match status" value="1"/>
</dbReference>
<dbReference type="EMBL" id="NHTK01006016">
    <property type="protein sequence ID" value="PPQ68021.1"/>
    <property type="molecule type" value="Genomic_DNA"/>
</dbReference>
<accession>A0A409VP17</accession>
<feature type="domain" description="Aspartate/glutamate/uridylate kinase" evidence="6">
    <location>
        <begin position="145"/>
        <end position="308"/>
    </location>
</feature>
<dbReference type="InterPro" id="IPR036393">
    <property type="entry name" value="AceGlu_kinase-like_sf"/>
</dbReference>
<comment type="similarity">
    <text evidence="1">Belongs to the aspartokinase family.</text>
</comment>
<dbReference type="GO" id="GO:0009090">
    <property type="term" value="P:homoserine biosynthetic process"/>
    <property type="evidence" value="ECO:0007669"/>
    <property type="project" value="TreeGrafter"/>
</dbReference>
<dbReference type="Pfam" id="PF00696">
    <property type="entry name" value="AA_kinase"/>
    <property type="match status" value="1"/>
</dbReference>
<dbReference type="InterPro" id="IPR054352">
    <property type="entry name" value="ACT_Aspartokinase"/>
</dbReference>
<evidence type="ECO:0000259" key="6">
    <source>
        <dbReference type="Pfam" id="PF00696"/>
    </source>
</evidence>
<dbReference type="Gene3D" id="3.40.1160.10">
    <property type="entry name" value="Acetylglutamate kinase-like"/>
    <property type="match status" value="1"/>
</dbReference>
<proteinExistence type="inferred from homology"/>
<feature type="domain" description="Aspartokinase ACT" evidence="7">
    <location>
        <begin position="456"/>
        <end position="514"/>
    </location>
</feature>
<keyword evidence="4" id="KW-0808">Transferase</keyword>
<dbReference type="STRING" id="181874.A0A409VP17"/>
<evidence type="ECO:0000256" key="4">
    <source>
        <dbReference type="ARBA" id="ARBA00022777"/>
    </source>
</evidence>
<keyword evidence="3" id="KW-0547">Nucleotide-binding</keyword>
<dbReference type="Gene3D" id="3.30.70.260">
    <property type="match status" value="2"/>
</dbReference>
<keyword evidence="9" id="KW-1185">Reference proteome</keyword>
<dbReference type="InterPro" id="IPR001048">
    <property type="entry name" value="Asp/Glu/Uridylate_kinase"/>
</dbReference>
<dbReference type="GO" id="GO:0004072">
    <property type="term" value="F:aspartate kinase activity"/>
    <property type="evidence" value="ECO:0007669"/>
    <property type="project" value="UniProtKB-EC"/>
</dbReference>
<dbReference type="CDD" id="cd04890">
    <property type="entry name" value="ACT_AK-like_1"/>
    <property type="match status" value="1"/>
</dbReference>
<dbReference type="GO" id="GO:0005829">
    <property type="term" value="C:cytosol"/>
    <property type="evidence" value="ECO:0007669"/>
    <property type="project" value="TreeGrafter"/>
</dbReference>
<dbReference type="CDD" id="cd04892">
    <property type="entry name" value="ACT_AK-like_2"/>
    <property type="match status" value="1"/>
</dbReference>
<dbReference type="SUPFAM" id="SSF55021">
    <property type="entry name" value="ACT-like"/>
    <property type="match status" value="1"/>
</dbReference>
<keyword evidence="5" id="KW-0067">ATP-binding</keyword>
<evidence type="ECO:0000256" key="3">
    <source>
        <dbReference type="ARBA" id="ARBA00022741"/>
    </source>
</evidence>
<dbReference type="PANTHER" id="PTHR21499">
    <property type="entry name" value="ASPARTATE KINASE"/>
    <property type="match status" value="1"/>
</dbReference>
<evidence type="ECO:0000256" key="1">
    <source>
        <dbReference type="ARBA" id="ARBA00010122"/>
    </source>
</evidence>
<sequence length="543" mass="59670">MPTATLKPVEDRPWIVQSYSGESLKLFMASIVQDSIASCIDKARVAIVCSACFDVMPESTSQLLFDAACRVKRQRRSPKAAQYVGHLDYLCATADLYEIEYSSLARKCVDDPMILEDLLVEIEEDCGWLRNFLSSHTASFPPVLSLKARDILVGIGEKLSAKLLRSALLCQGIDSKLIYIEDIEAFTNTHKPESDSWLSIFSRELHRRLDACHPSLPILTGFLWSSAVPRSADATQAGTISVLAPLALNARELQIWGTGEALRTADSRRGSASRVIETLSVSEAIELARHGHPCLDHDMLYYLTENDIVISLKCIDPPLPADKVKTTVVRPRQEYAKFDADLLTEYLVPSVKTIDRRPTALVVKDSAVMMTVSVPQLPGNSGAPAYHATRMSMLLMDVMQILHRHRAPFELMNTSADSLSIVFEKKEGGRKIDFDRLADDLADVGILMVQFGMSIITLVGDQLRSSSVGITGRVVSTLAHAGVKVSMISPAAGSSMSFVVSAKELDTAVKLIHQTVFRKVVQLKPTAPLVIKKSKRSRPPPSP</sequence>
<dbReference type="AlphaFoldDB" id="A0A409VP17"/>
<keyword evidence="4" id="KW-0418">Kinase</keyword>
<evidence type="ECO:0000256" key="2">
    <source>
        <dbReference type="ARBA" id="ARBA00013059"/>
    </source>
</evidence>
<evidence type="ECO:0000259" key="7">
    <source>
        <dbReference type="Pfam" id="PF22468"/>
    </source>
</evidence>
<comment type="caution">
    <text evidence="8">The sequence shown here is derived from an EMBL/GenBank/DDBJ whole genome shotgun (WGS) entry which is preliminary data.</text>
</comment>